<gene>
    <name evidence="13" type="ORF">JVT61DRAFT_177</name>
</gene>
<dbReference type="InterPro" id="IPR005130">
    <property type="entry name" value="Ser_deHydtase-like_asu"/>
</dbReference>
<dbReference type="CDD" id="cd20546">
    <property type="entry name" value="CYCLIN_SpCG1C_ScCTK2-like_rpt2"/>
    <property type="match status" value="1"/>
</dbReference>
<evidence type="ECO:0000256" key="7">
    <source>
        <dbReference type="ARBA" id="ARBA00023014"/>
    </source>
</evidence>
<evidence type="ECO:0000256" key="11">
    <source>
        <dbReference type="SAM" id="SignalP"/>
    </source>
</evidence>
<dbReference type="InterPro" id="IPR006671">
    <property type="entry name" value="Cyclin_N"/>
</dbReference>
<evidence type="ECO:0000313" key="14">
    <source>
        <dbReference type="Proteomes" id="UP000683000"/>
    </source>
</evidence>
<dbReference type="GO" id="GO:0006094">
    <property type="term" value="P:gluconeogenesis"/>
    <property type="evidence" value="ECO:0007669"/>
    <property type="project" value="UniProtKB-KW"/>
</dbReference>
<keyword evidence="5" id="KW-0479">Metal-binding</keyword>
<evidence type="ECO:0000256" key="6">
    <source>
        <dbReference type="ARBA" id="ARBA00023004"/>
    </source>
</evidence>
<dbReference type="OrthoDB" id="192663at2759"/>
<proteinExistence type="inferred from homology"/>
<reference evidence="13" key="1">
    <citation type="submission" date="2021-03" db="EMBL/GenBank/DDBJ databases">
        <title>Evolutionary innovations through gain and loss of genes in the ectomycorrhizal Boletales.</title>
        <authorList>
            <person name="Wu G."/>
            <person name="Miyauchi S."/>
            <person name="Morin E."/>
            <person name="Yang Z.-L."/>
            <person name="Xu J."/>
            <person name="Martin F.M."/>
        </authorList>
    </citation>
    <scope>NUCLEOTIDE SEQUENCE</scope>
    <source>
        <strain evidence="13">BR01</strain>
    </source>
</reference>
<evidence type="ECO:0000259" key="12">
    <source>
        <dbReference type="SMART" id="SM00385"/>
    </source>
</evidence>
<evidence type="ECO:0000313" key="13">
    <source>
        <dbReference type="EMBL" id="KAG6381583.1"/>
    </source>
</evidence>
<dbReference type="Pfam" id="PF03315">
    <property type="entry name" value="SDH_beta"/>
    <property type="match status" value="1"/>
</dbReference>
<dbReference type="PANTHER" id="PTHR30182:SF1">
    <property type="entry name" value="L-SERINE DEHYDRATASE 1"/>
    <property type="match status" value="1"/>
</dbReference>
<comment type="caution">
    <text evidence="13">The sequence shown here is derived from an EMBL/GenBank/DDBJ whole genome shotgun (WGS) entry which is preliminary data.</text>
</comment>
<feature type="domain" description="Cyclin-like" evidence="12">
    <location>
        <begin position="642"/>
        <end position="749"/>
    </location>
</feature>
<evidence type="ECO:0000256" key="9">
    <source>
        <dbReference type="RuleBase" id="RU000383"/>
    </source>
</evidence>
<keyword evidence="6" id="KW-0408">Iron</keyword>
<evidence type="ECO:0000256" key="4">
    <source>
        <dbReference type="ARBA" id="ARBA00022485"/>
    </source>
</evidence>
<feature type="region of interest" description="Disordered" evidence="10">
    <location>
        <begin position="284"/>
        <end position="318"/>
    </location>
</feature>
<dbReference type="Gene3D" id="1.10.472.10">
    <property type="entry name" value="Cyclin-like"/>
    <property type="match status" value="2"/>
</dbReference>
<evidence type="ECO:0000256" key="5">
    <source>
        <dbReference type="ARBA" id="ARBA00022723"/>
    </source>
</evidence>
<keyword evidence="14" id="KW-1185">Reference proteome</keyword>
<dbReference type="SUPFAM" id="SSF47954">
    <property type="entry name" value="Cyclin-like"/>
    <property type="match status" value="2"/>
</dbReference>
<comment type="similarity">
    <text evidence="9">Belongs to the cyclin family.</text>
</comment>
<dbReference type="Gene3D" id="3.30.1330.90">
    <property type="entry name" value="D-3-phosphoglycerate dehydrogenase, domain 3"/>
    <property type="match status" value="1"/>
</dbReference>
<evidence type="ECO:0000256" key="10">
    <source>
        <dbReference type="SAM" id="MobiDB-lite"/>
    </source>
</evidence>
<keyword evidence="4" id="KW-0004">4Fe-4S</keyword>
<dbReference type="Pfam" id="PF00134">
    <property type="entry name" value="Cyclin_N"/>
    <property type="match status" value="1"/>
</dbReference>
<dbReference type="Proteomes" id="UP000683000">
    <property type="component" value="Unassembled WGS sequence"/>
</dbReference>
<comment type="cofactor">
    <cofactor evidence="1">
        <name>[4Fe-4S] cluster</name>
        <dbReference type="ChEBI" id="CHEBI:49883"/>
    </cofactor>
</comment>
<feature type="signal peptide" evidence="11">
    <location>
        <begin position="1"/>
        <end position="24"/>
    </location>
</feature>
<protein>
    <submittedName>
        <fullName evidence="13">Serine dehydratase alpha chain-domain-containing protein</fullName>
    </submittedName>
</protein>
<keyword evidence="11" id="KW-0732">Signal</keyword>
<keyword evidence="7" id="KW-0411">Iron-sulfur</keyword>
<dbReference type="InterPro" id="IPR051318">
    <property type="entry name" value="Fe-S_L-Ser"/>
</dbReference>
<dbReference type="InterPro" id="IPR029009">
    <property type="entry name" value="ASB_dom_sf"/>
</dbReference>
<organism evidence="13 14">
    <name type="scientific">Boletus reticuloceps</name>
    <dbReference type="NCBI Taxonomy" id="495285"/>
    <lineage>
        <taxon>Eukaryota</taxon>
        <taxon>Fungi</taxon>
        <taxon>Dikarya</taxon>
        <taxon>Basidiomycota</taxon>
        <taxon>Agaricomycotina</taxon>
        <taxon>Agaricomycetes</taxon>
        <taxon>Agaricomycetidae</taxon>
        <taxon>Boletales</taxon>
        <taxon>Boletineae</taxon>
        <taxon>Boletaceae</taxon>
        <taxon>Boletoideae</taxon>
        <taxon>Boletus</taxon>
    </lineage>
</organism>
<keyword evidence="9" id="KW-0195">Cyclin</keyword>
<dbReference type="PANTHER" id="PTHR30182">
    <property type="entry name" value="L-SERINE DEHYDRATASE"/>
    <property type="match status" value="1"/>
</dbReference>
<dbReference type="SUPFAM" id="SSF143548">
    <property type="entry name" value="Serine metabolism enzymes domain"/>
    <property type="match status" value="1"/>
</dbReference>
<comment type="pathway">
    <text evidence="2">Carbohydrate biosynthesis; gluconeogenesis.</text>
</comment>
<evidence type="ECO:0000256" key="3">
    <source>
        <dbReference type="ARBA" id="ARBA00022432"/>
    </source>
</evidence>
<name>A0A8I2Z2F1_9AGAM</name>
<feature type="domain" description="Cyclin-like" evidence="12">
    <location>
        <begin position="762"/>
        <end position="841"/>
    </location>
</feature>
<dbReference type="InterPro" id="IPR036915">
    <property type="entry name" value="Cyclin-like_sf"/>
</dbReference>
<evidence type="ECO:0000256" key="2">
    <source>
        <dbReference type="ARBA" id="ARBA00004742"/>
    </source>
</evidence>
<keyword evidence="8" id="KW-0456">Lyase</keyword>
<dbReference type="EMBL" id="JAGFBS010000001">
    <property type="protein sequence ID" value="KAG6381583.1"/>
    <property type="molecule type" value="Genomic_DNA"/>
</dbReference>
<dbReference type="SMART" id="SM00385">
    <property type="entry name" value="CYCLIN"/>
    <property type="match status" value="2"/>
</dbReference>
<dbReference type="InterPro" id="IPR005131">
    <property type="entry name" value="Ser_deHydtase_bsu"/>
</dbReference>
<dbReference type="GO" id="GO:0003941">
    <property type="term" value="F:L-serine ammonia-lyase activity"/>
    <property type="evidence" value="ECO:0007669"/>
    <property type="project" value="InterPro"/>
</dbReference>
<accession>A0A8I2Z2F1</accession>
<feature type="chain" id="PRO_5034610554" evidence="11">
    <location>
        <begin position="25"/>
        <end position="970"/>
    </location>
</feature>
<dbReference type="InterPro" id="IPR013763">
    <property type="entry name" value="Cyclin-like_dom"/>
</dbReference>
<dbReference type="AlphaFoldDB" id="A0A8I2Z2F1"/>
<evidence type="ECO:0000256" key="8">
    <source>
        <dbReference type="ARBA" id="ARBA00023239"/>
    </source>
</evidence>
<keyword evidence="3" id="KW-0312">Gluconeogenesis</keyword>
<dbReference type="GO" id="GO:0051539">
    <property type="term" value="F:4 iron, 4 sulfur cluster binding"/>
    <property type="evidence" value="ECO:0007669"/>
    <property type="project" value="UniProtKB-KW"/>
</dbReference>
<evidence type="ECO:0000256" key="1">
    <source>
        <dbReference type="ARBA" id="ARBA00001966"/>
    </source>
</evidence>
<dbReference type="GO" id="GO:0046872">
    <property type="term" value="F:metal ion binding"/>
    <property type="evidence" value="ECO:0007669"/>
    <property type="project" value="UniProtKB-KW"/>
</dbReference>
<dbReference type="Pfam" id="PF03313">
    <property type="entry name" value="SDH_alpha"/>
    <property type="match status" value="1"/>
</dbReference>
<feature type="region of interest" description="Disordered" evidence="10">
    <location>
        <begin position="871"/>
        <end position="907"/>
    </location>
</feature>
<feature type="compositionally biased region" description="Polar residues" evidence="10">
    <location>
        <begin position="284"/>
        <end position="302"/>
    </location>
</feature>
<sequence length="970" mass="106257">MVRLLRPVSLVLLTSITHLHLVFPLLGKGHHTPQAILLGLEGSDPETIDCGTIPARYEAILTNKCLQLSGKRPIHFDMDRDMLWRWDQVLKTHPNGMRFSCFGETGDLLATNEYFSVGGGFVVNDKTKVDENLYYKGVDKSAVHGARLHQTHNAEKGDAIPAQSQDNDPGHPPYPFESGNSLLALTKKHNLSIAQIVHDNERYFGLSEQEIHDKLMRIWSVMDNCICAGVTATDKTLPGRLGLQRRAPMLTGVSCEGIGMPVVQLIGPGSSPTTLSAIDAPGSTEATASLEQGQQEPVTIPNTRAPAPRVTGSFDHPILPMPPRKTMIPAVDFLSCYAIAVNEVNASGGRIVTSPTNGAAGVIPAVLKYILEFVSDDPEKSIKTFLLTASAVGMLFKRGSTISAAEGGCQAEVGVACSMASAGFAACMGASPETVLQAAEIGIEHNLGLTCDPIDGLVQVPCIERNSLGAVKAVTAAQLSMASHGTYRVTLDEAIEAMRLTAADMSVKYKETSLSVRVHSVKCNSIIYTERMIQGLATTVKIPLTVPACYPAVWLQSTAFFLVLDGLWLEIQWNHNGHTYCTTLPITFTMKQQGLPPSQLPASSSKYHHPYFTVSEVEYLSEKQRGKLSATQEEKVRQQACGFLEVVGAKIGFPRRTIATAQNLYHRFYLFFPRKDFNYYDVTLAALYVSTKMHDTLKKPREILMVSYAVRFPELAAKSKTLGGEVDMDPMTVEHDRQRLLAVERLILETICFNFTSKMSFPYVFKIGRKLGASKLLIKFAWRLMIDSHRTLVPIMYPPNTVALGCLYTSALLLMLETPPLSSLVDDSAQHIVSFLKEKAEWEQTYMVEAEDLQEIAHLIVDLLIQAAQNTSANTSPRTPSSPSPHPSPRTQHYSSTGPPQPPPVPYKADQLIHLKIAMRQNEYPPRPPQPLAGSDPSELYSGEEVALLGKNEGTVRFLFGPPGVVGQEV</sequence>